<comment type="caution">
    <text evidence="1">The sequence shown here is derived from an EMBL/GenBank/DDBJ whole genome shotgun (WGS) entry which is preliminary data.</text>
</comment>
<feature type="non-terminal residue" evidence="1">
    <location>
        <position position="100"/>
    </location>
</feature>
<gene>
    <name evidence="1" type="ORF">SPARVUS_LOCUS9258531</name>
</gene>
<dbReference type="Proteomes" id="UP001162483">
    <property type="component" value="Unassembled WGS sequence"/>
</dbReference>
<proteinExistence type="predicted"/>
<accession>A0ABN9E7Q7</accession>
<evidence type="ECO:0000313" key="2">
    <source>
        <dbReference type="Proteomes" id="UP001162483"/>
    </source>
</evidence>
<protein>
    <submittedName>
        <fullName evidence="1">Uncharacterized protein</fullName>
    </submittedName>
</protein>
<dbReference type="EMBL" id="CATNWA010015175">
    <property type="protein sequence ID" value="CAI9580279.1"/>
    <property type="molecule type" value="Genomic_DNA"/>
</dbReference>
<keyword evidence="2" id="KW-1185">Reference proteome</keyword>
<feature type="non-terminal residue" evidence="1">
    <location>
        <position position="1"/>
    </location>
</feature>
<reference evidence="1" key="1">
    <citation type="submission" date="2023-05" db="EMBL/GenBank/DDBJ databases">
        <authorList>
            <person name="Stuckert A."/>
        </authorList>
    </citation>
    <scope>NUCLEOTIDE SEQUENCE</scope>
</reference>
<evidence type="ECO:0000313" key="1">
    <source>
        <dbReference type="EMBL" id="CAI9580279.1"/>
    </source>
</evidence>
<organism evidence="1 2">
    <name type="scientific">Staurois parvus</name>
    <dbReference type="NCBI Taxonomy" id="386267"/>
    <lineage>
        <taxon>Eukaryota</taxon>
        <taxon>Metazoa</taxon>
        <taxon>Chordata</taxon>
        <taxon>Craniata</taxon>
        <taxon>Vertebrata</taxon>
        <taxon>Euteleostomi</taxon>
        <taxon>Amphibia</taxon>
        <taxon>Batrachia</taxon>
        <taxon>Anura</taxon>
        <taxon>Neobatrachia</taxon>
        <taxon>Ranoidea</taxon>
        <taxon>Ranidae</taxon>
        <taxon>Staurois</taxon>
    </lineage>
</organism>
<sequence length="100" mass="11051">GVFTTRQTRHLLRVAFFRGAAPLPGRRNRRRGPCGMGTRWDPREAADCLKVYEEPQRLSFQGMSGPVKVGTCEGGVRCMEGGGRAAEWRVVVVEGFLGWG</sequence>
<name>A0ABN9E7Q7_9NEOB</name>